<dbReference type="GO" id="GO:0016853">
    <property type="term" value="F:isomerase activity"/>
    <property type="evidence" value="ECO:0007669"/>
    <property type="project" value="UniProtKB-KW"/>
</dbReference>
<dbReference type="EMBL" id="KN457811">
    <property type="protein sequence ID" value="KHG30538.1"/>
    <property type="molecule type" value="Genomic_DNA"/>
</dbReference>
<dbReference type="InterPro" id="IPR029000">
    <property type="entry name" value="Cyclophilin-like_dom_sf"/>
</dbReference>
<proteinExistence type="predicted"/>
<keyword evidence="1" id="KW-0413">Isomerase</keyword>
<evidence type="ECO:0000313" key="1">
    <source>
        <dbReference type="EMBL" id="KHG30538.1"/>
    </source>
</evidence>
<evidence type="ECO:0000313" key="2">
    <source>
        <dbReference type="Proteomes" id="UP000032142"/>
    </source>
</evidence>
<name>A0A0B0PVM7_GOSAR</name>
<protein>
    <submittedName>
        <fullName evidence="1">Peptidyl-prolyl cis-trans isomerase B</fullName>
    </submittedName>
</protein>
<keyword evidence="2" id="KW-1185">Reference proteome</keyword>
<dbReference type="SUPFAM" id="SSF50891">
    <property type="entry name" value="Cyclophilin-like"/>
    <property type="match status" value="1"/>
</dbReference>
<organism evidence="1 2">
    <name type="scientific">Gossypium arboreum</name>
    <name type="common">Tree cotton</name>
    <name type="synonym">Gossypium nanking</name>
    <dbReference type="NCBI Taxonomy" id="29729"/>
    <lineage>
        <taxon>Eukaryota</taxon>
        <taxon>Viridiplantae</taxon>
        <taxon>Streptophyta</taxon>
        <taxon>Embryophyta</taxon>
        <taxon>Tracheophyta</taxon>
        <taxon>Spermatophyta</taxon>
        <taxon>Magnoliopsida</taxon>
        <taxon>eudicotyledons</taxon>
        <taxon>Gunneridae</taxon>
        <taxon>Pentapetalae</taxon>
        <taxon>rosids</taxon>
        <taxon>malvids</taxon>
        <taxon>Malvales</taxon>
        <taxon>Malvaceae</taxon>
        <taxon>Malvoideae</taxon>
        <taxon>Gossypium</taxon>
    </lineage>
</organism>
<dbReference type="Proteomes" id="UP000032142">
    <property type="component" value="Unassembled WGS sequence"/>
</dbReference>
<accession>A0A0B0PVM7</accession>
<dbReference type="Gene3D" id="2.40.100.10">
    <property type="entry name" value="Cyclophilin-like"/>
    <property type="match status" value="1"/>
</dbReference>
<gene>
    <name evidence="1" type="ORF">F383_14510</name>
</gene>
<sequence length="66" mass="7857">MFVVQGSDFVRRDETSGKSIYDRKFPDKWKNKLKTGKYALLVLTIMKFEGRGKKIFKRQKKEEKKA</sequence>
<reference evidence="2" key="1">
    <citation type="submission" date="2014-09" db="EMBL/GenBank/DDBJ databases">
        <authorList>
            <person name="Mudge J."/>
            <person name="Ramaraj T."/>
            <person name="Lindquist I.E."/>
            <person name="Bharti A.K."/>
            <person name="Sundararajan A."/>
            <person name="Cameron C.T."/>
            <person name="Woodward J.E."/>
            <person name="May G.D."/>
            <person name="Brubaker C."/>
            <person name="Broadhvest J."/>
            <person name="Wilkins T.A."/>
        </authorList>
    </citation>
    <scope>NUCLEOTIDE SEQUENCE</scope>
    <source>
        <strain evidence="2">cv. AKA8401</strain>
    </source>
</reference>
<dbReference type="AlphaFoldDB" id="A0A0B0PVM7"/>